<dbReference type="EMBL" id="CAJSLV010000059">
    <property type="protein sequence ID" value="CAG6394796.1"/>
    <property type="molecule type" value="Genomic_DNA"/>
</dbReference>
<evidence type="ECO:0000313" key="2">
    <source>
        <dbReference type="Proteomes" id="UP001152519"/>
    </source>
</evidence>
<comment type="caution">
    <text evidence="1">The sequence shown here is derived from an EMBL/GenBank/DDBJ whole genome shotgun (WGS) entry which is preliminary data.</text>
</comment>
<accession>A0A9W4E7G0</accession>
<organism evidence="1 2">
    <name type="scientific">Actinacidiphila cocklensis</name>
    <dbReference type="NCBI Taxonomy" id="887465"/>
    <lineage>
        <taxon>Bacteria</taxon>
        <taxon>Bacillati</taxon>
        <taxon>Actinomycetota</taxon>
        <taxon>Actinomycetes</taxon>
        <taxon>Kitasatosporales</taxon>
        <taxon>Streptomycetaceae</taxon>
        <taxon>Actinacidiphila</taxon>
    </lineage>
</organism>
<reference evidence="1" key="1">
    <citation type="submission" date="2021-05" db="EMBL/GenBank/DDBJ databases">
        <authorList>
            <person name="Arsene-Ploetze F."/>
        </authorList>
    </citation>
    <scope>NUCLEOTIDE SEQUENCE</scope>
    <source>
        <strain evidence="1">DSM 42138</strain>
    </source>
</reference>
<gene>
    <name evidence="1" type="ORF">SCOCK_30029</name>
</gene>
<sequence>MRLTAAAVSRNFTAVITRAGRRLGLIGPAPTGDATALNTILAAHRPDEDFARDVHTTRGLLTPGPNASWPDA</sequence>
<dbReference type="AlphaFoldDB" id="A0A9W4E7G0"/>
<evidence type="ECO:0000313" key="1">
    <source>
        <dbReference type="EMBL" id="CAG6394796.1"/>
    </source>
</evidence>
<dbReference type="RefSeq" id="WP_251491560.1">
    <property type="nucleotide sequence ID" value="NZ_CAJSLV010000059.1"/>
</dbReference>
<proteinExistence type="predicted"/>
<keyword evidence="2" id="KW-1185">Reference proteome</keyword>
<dbReference type="Proteomes" id="UP001152519">
    <property type="component" value="Unassembled WGS sequence"/>
</dbReference>
<name>A0A9W4E7G0_9ACTN</name>
<protein>
    <submittedName>
        <fullName evidence="1">Prevent-host-death family protein</fullName>
    </submittedName>
</protein>